<dbReference type="Proteomes" id="UP000244892">
    <property type="component" value="Chromosome"/>
</dbReference>
<sequence length="60" mass="6518">MPTKPWLSVSSQPSRMLNALLTTIATPIPEWLLLEASTMELVFHNDETAEAASSQCSTNG</sequence>
<proteinExistence type="predicted"/>
<accession>A0A2U8FTR1</accession>
<name>A0A2U8FTR1_9BURK</name>
<organism evidence="1 2">
    <name type="scientific">Aquabacterium olei</name>
    <dbReference type="NCBI Taxonomy" id="1296669"/>
    <lineage>
        <taxon>Bacteria</taxon>
        <taxon>Pseudomonadati</taxon>
        <taxon>Pseudomonadota</taxon>
        <taxon>Betaproteobacteria</taxon>
        <taxon>Burkholderiales</taxon>
        <taxon>Aquabacterium</taxon>
    </lineage>
</organism>
<protein>
    <submittedName>
        <fullName evidence="1">Uncharacterized protein</fullName>
    </submittedName>
</protein>
<dbReference type="EMBL" id="CP029210">
    <property type="protein sequence ID" value="AWI54451.1"/>
    <property type="molecule type" value="Genomic_DNA"/>
</dbReference>
<reference evidence="1 2" key="1">
    <citation type="submission" date="2018-05" db="EMBL/GenBank/DDBJ databases">
        <title>complete genome sequence of Aquabacterium olei NBRC 110486.</title>
        <authorList>
            <person name="Tang B."/>
            <person name="Chang J."/>
            <person name="Zhang L."/>
            <person name="Yang H."/>
        </authorList>
    </citation>
    <scope>NUCLEOTIDE SEQUENCE [LARGE SCALE GENOMIC DNA]</scope>
    <source>
        <strain evidence="1 2">NBRC 110486</strain>
    </source>
</reference>
<evidence type="ECO:0000313" key="2">
    <source>
        <dbReference type="Proteomes" id="UP000244892"/>
    </source>
</evidence>
<keyword evidence="2" id="KW-1185">Reference proteome</keyword>
<gene>
    <name evidence="1" type="ORF">DEH84_14220</name>
</gene>
<dbReference type="AlphaFoldDB" id="A0A2U8FTR1"/>
<evidence type="ECO:0000313" key="1">
    <source>
        <dbReference type="EMBL" id="AWI54451.1"/>
    </source>
</evidence>
<dbReference type="KEGG" id="aon:DEH84_14220"/>